<sequence length="329" mass="37736">MTRHAKNATAASVYTYHERRKDASVSGYGTLHERLGKDSMKSFDCCSLSLQPCREPLISPQGHIFDREAILNYILDQKEAYKRKLKVWEQQRRIDEEKIENARGFFSVFRIKKNFFKALKKEKDKMKEKLIALESAPLPQKTQVPSTPDVRQLKRPQNDKMEGPSNSKKVFEEESISNMEGAKAKEWKSFWVPVLSTTAEPDRIEKPSNKILCPISGVELKFKELLPVKFTPIDERIEFSKLIAMNERYICPISRDVLTNSIRCVYLKTSKSVVCSPCMEKIIRLDMIDPLCGKSLQDSDIIELSRGGTGYAATNDLKAKLIRPQLELQ</sequence>
<dbReference type="PANTHER" id="PTHR13063:SF10">
    <property type="entry name" value="NITRIC OXIDE SYNTHASE-INTERACTING PROTEIN"/>
    <property type="match status" value="1"/>
</dbReference>
<dbReference type="CDD" id="cd16662">
    <property type="entry name" value="RING-Ubox2_NOSIP"/>
    <property type="match status" value="1"/>
</dbReference>
<feature type="region of interest" description="Disordered" evidence="6">
    <location>
        <begin position="137"/>
        <end position="169"/>
    </location>
</feature>
<evidence type="ECO:0000313" key="9">
    <source>
        <dbReference type="WBParaSite" id="scf7180000422943.g9881"/>
    </source>
</evidence>
<evidence type="ECO:0000256" key="6">
    <source>
        <dbReference type="SAM" id="MobiDB-lite"/>
    </source>
</evidence>
<keyword evidence="5" id="KW-0175">Coiled coil</keyword>
<dbReference type="PANTHER" id="PTHR13063">
    <property type="entry name" value="ENOS INTERACTING PROTEIN"/>
    <property type="match status" value="1"/>
</dbReference>
<accession>A0A915P3E8</accession>
<protein>
    <recommendedName>
        <fullName evidence="4">Nitric oxide synthase-interacting protein homolog</fullName>
    </recommendedName>
</protein>
<dbReference type="InterPro" id="IPR031790">
    <property type="entry name" value="Znf-NOSIP"/>
</dbReference>
<name>A0A915P3E8_9BILA</name>
<evidence type="ECO:0000256" key="1">
    <source>
        <dbReference type="ARBA" id="ARBA00004123"/>
    </source>
</evidence>
<evidence type="ECO:0000256" key="3">
    <source>
        <dbReference type="ARBA" id="ARBA00023242"/>
    </source>
</evidence>
<dbReference type="InterPro" id="IPR016818">
    <property type="entry name" value="NOSIP"/>
</dbReference>
<evidence type="ECO:0000256" key="5">
    <source>
        <dbReference type="SAM" id="Coils"/>
    </source>
</evidence>
<reference evidence="9" key="1">
    <citation type="submission" date="2022-11" db="UniProtKB">
        <authorList>
            <consortium name="WormBaseParasite"/>
        </authorList>
    </citation>
    <scope>IDENTIFICATION</scope>
</reference>
<dbReference type="SUPFAM" id="SSF57850">
    <property type="entry name" value="RING/U-box"/>
    <property type="match status" value="2"/>
</dbReference>
<dbReference type="AlphaFoldDB" id="A0A915P3E8"/>
<proteinExistence type="inferred from homology"/>
<feature type="domain" description="Nitric oxide synthase-interacting protein zinc-finger" evidence="7">
    <location>
        <begin position="4"/>
        <end position="78"/>
    </location>
</feature>
<dbReference type="InterPro" id="IPR013083">
    <property type="entry name" value="Znf_RING/FYVE/PHD"/>
</dbReference>
<dbReference type="GO" id="GO:0005634">
    <property type="term" value="C:nucleus"/>
    <property type="evidence" value="ECO:0007669"/>
    <property type="project" value="UniProtKB-SubCell"/>
</dbReference>
<feature type="coiled-coil region" evidence="5">
    <location>
        <begin position="78"/>
        <end position="136"/>
    </location>
</feature>
<organism evidence="8 9">
    <name type="scientific">Meloidogyne floridensis</name>
    <dbReference type="NCBI Taxonomy" id="298350"/>
    <lineage>
        <taxon>Eukaryota</taxon>
        <taxon>Metazoa</taxon>
        <taxon>Ecdysozoa</taxon>
        <taxon>Nematoda</taxon>
        <taxon>Chromadorea</taxon>
        <taxon>Rhabditida</taxon>
        <taxon>Tylenchina</taxon>
        <taxon>Tylenchomorpha</taxon>
        <taxon>Tylenchoidea</taxon>
        <taxon>Meloidogynidae</taxon>
        <taxon>Meloidogyninae</taxon>
        <taxon>Meloidogyne</taxon>
    </lineage>
</organism>
<dbReference type="Proteomes" id="UP000887560">
    <property type="component" value="Unplaced"/>
</dbReference>
<dbReference type="WBParaSite" id="scf7180000422943.g9881">
    <property type="protein sequence ID" value="scf7180000422943.g9881"/>
    <property type="gene ID" value="scf7180000422943.g9881"/>
</dbReference>
<dbReference type="GO" id="GO:0061630">
    <property type="term" value="F:ubiquitin protein ligase activity"/>
    <property type="evidence" value="ECO:0007669"/>
    <property type="project" value="InterPro"/>
</dbReference>
<dbReference type="PIRSF" id="PIRSF023577">
    <property type="entry name" value="ENOS_interacting"/>
    <property type="match status" value="1"/>
</dbReference>
<keyword evidence="8" id="KW-1185">Reference proteome</keyword>
<evidence type="ECO:0000313" key="8">
    <source>
        <dbReference type="Proteomes" id="UP000887560"/>
    </source>
</evidence>
<comment type="subcellular location">
    <subcellularLocation>
        <location evidence="1 4">Nucleus</location>
    </subcellularLocation>
</comment>
<evidence type="ECO:0000259" key="7">
    <source>
        <dbReference type="Pfam" id="PF15906"/>
    </source>
</evidence>
<dbReference type="Pfam" id="PF15906">
    <property type="entry name" value="zf-NOSIP"/>
    <property type="match status" value="1"/>
</dbReference>
<dbReference type="Gene3D" id="3.30.40.10">
    <property type="entry name" value="Zinc/RING finger domain, C3HC4 (zinc finger)"/>
    <property type="match status" value="2"/>
</dbReference>
<comment type="similarity">
    <text evidence="2 4">Belongs to the NOSIP family.</text>
</comment>
<dbReference type="CDD" id="cd16661">
    <property type="entry name" value="RING-Ubox1_NOSIP"/>
    <property type="match status" value="1"/>
</dbReference>
<keyword evidence="3 4" id="KW-0539">Nucleus</keyword>
<evidence type="ECO:0000256" key="2">
    <source>
        <dbReference type="ARBA" id="ARBA00008126"/>
    </source>
</evidence>
<evidence type="ECO:0000256" key="4">
    <source>
        <dbReference type="PIRNR" id="PIRNR023577"/>
    </source>
</evidence>